<comment type="caution">
    <text evidence="2">The sequence shown here is derived from an EMBL/GenBank/DDBJ whole genome shotgun (WGS) entry which is preliminary data.</text>
</comment>
<dbReference type="EMBL" id="JACBKZ010000007">
    <property type="protein sequence ID" value="KAF5946751.1"/>
    <property type="molecule type" value="Genomic_DNA"/>
</dbReference>
<dbReference type="PANTHER" id="PTHR38386">
    <property type="entry name" value="OS05G0426900 PROTEIN"/>
    <property type="match status" value="1"/>
</dbReference>
<reference evidence="2 3" key="2">
    <citation type="submission" date="2020-07" db="EMBL/GenBank/DDBJ databases">
        <title>Genome assembly of wild tea tree DASZ reveals pedigree and selection history of tea varieties.</title>
        <authorList>
            <person name="Zhang W."/>
        </authorList>
    </citation>
    <scope>NUCLEOTIDE SEQUENCE [LARGE SCALE GENOMIC DNA]</scope>
    <source>
        <strain evidence="3">cv. G240</strain>
        <tissue evidence="2">Leaf</tissue>
    </source>
</reference>
<organism evidence="2 3">
    <name type="scientific">Camellia sinensis</name>
    <name type="common">Tea plant</name>
    <name type="synonym">Thea sinensis</name>
    <dbReference type="NCBI Taxonomy" id="4442"/>
    <lineage>
        <taxon>Eukaryota</taxon>
        <taxon>Viridiplantae</taxon>
        <taxon>Streptophyta</taxon>
        <taxon>Embryophyta</taxon>
        <taxon>Tracheophyta</taxon>
        <taxon>Spermatophyta</taxon>
        <taxon>Magnoliopsida</taxon>
        <taxon>eudicotyledons</taxon>
        <taxon>Gunneridae</taxon>
        <taxon>Pentapetalae</taxon>
        <taxon>asterids</taxon>
        <taxon>Ericales</taxon>
        <taxon>Theaceae</taxon>
        <taxon>Camellia</taxon>
    </lineage>
</organism>
<evidence type="ECO:0000313" key="3">
    <source>
        <dbReference type="Proteomes" id="UP000593564"/>
    </source>
</evidence>
<protein>
    <submittedName>
        <fullName evidence="2">Uncharacterized protein</fullName>
    </submittedName>
</protein>
<keyword evidence="3" id="KW-1185">Reference proteome</keyword>
<sequence>MNGYSKIKLVGSTKSSSIDFSDLLFSPQNLKPIEETSPNNTPKIQETKQMQNTNTHESPPDVEHEEVDENGERFGVILRRNFSVSSTASDRFKFAKQGTTTRSLQSAVKRAFSIRRSSSVSEKYCRIHDQCVTLASSSSFDDHDGDEMMDENNTVGTRSMEKIKKKHRSVKILKACKRVFGL</sequence>
<proteinExistence type="predicted"/>
<evidence type="ECO:0000313" key="2">
    <source>
        <dbReference type="EMBL" id="KAF5946751.1"/>
    </source>
</evidence>
<reference evidence="3" key="1">
    <citation type="journal article" date="2020" name="Nat. Commun.">
        <title>Genome assembly of wild tea tree DASZ reveals pedigree and selection history of tea varieties.</title>
        <authorList>
            <person name="Zhang W."/>
            <person name="Zhang Y."/>
            <person name="Qiu H."/>
            <person name="Guo Y."/>
            <person name="Wan H."/>
            <person name="Zhang X."/>
            <person name="Scossa F."/>
            <person name="Alseekh S."/>
            <person name="Zhang Q."/>
            <person name="Wang P."/>
            <person name="Xu L."/>
            <person name="Schmidt M.H."/>
            <person name="Jia X."/>
            <person name="Li D."/>
            <person name="Zhu A."/>
            <person name="Guo F."/>
            <person name="Chen W."/>
            <person name="Ni D."/>
            <person name="Usadel B."/>
            <person name="Fernie A.R."/>
            <person name="Wen W."/>
        </authorList>
    </citation>
    <scope>NUCLEOTIDE SEQUENCE [LARGE SCALE GENOMIC DNA]</scope>
    <source>
        <strain evidence="3">cv. G240</strain>
    </source>
</reference>
<feature type="compositionally biased region" description="Polar residues" evidence="1">
    <location>
        <begin position="36"/>
        <end position="57"/>
    </location>
</feature>
<dbReference type="PANTHER" id="PTHR38386:SF6">
    <property type="entry name" value="OS05G0426900 PROTEIN"/>
    <property type="match status" value="1"/>
</dbReference>
<evidence type="ECO:0000256" key="1">
    <source>
        <dbReference type="SAM" id="MobiDB-lite"/>
    </source>
</evidence>
<dbReference type="Proteomes" id="UP000593564">
    <property type="component" value="Unassembled WGS sequence"/>
</dbReference>
<gene>
    <name evidence="2" type="ORF">HYC85_016979</name>
</gene>
<dbReference type="AlphaFoldDB" id="A0A7J7H3C5"/>
<accession>A0A7J7H3C5</accession>
<name>A0A7J7H3C5_CAMSI</name>
<feature type="region of interest" description="Disordered" evidence="1">
    <location>
        <begin position="29"/>
        <end position="68"/>
    </location>
</feature>